<protein>
    <submittedName>
        <fullName evidence="1">10369_t:CDS:1</fullName>
    </submittedName>
</protein>
<evidence type="ECO:0000313" key="1">
    <source>
        <dbReference type="EMBL" id="CAG8532932.1"/>
    </source>
</evidence>
<sequence length="57" mass="6225">MAIGLSQISEYVFILSSRAKSLEIISREDIPIGGYRLLTNDSDLTISLPTNNIGKAE</sequence>
<organism evidence="1 2">
    <name type="scientific">Cetraspora pellucida</name>
    <dbReference type="NCBI Taxonomy" id="1433469"/>
    <lineage>
        <taxon>Eukaryota</taxon>
        <taxon>Fungi</taxon>
        <taxon>Fungi incertae sedis</taxon>
        <taxon>Mucoromycota</taxon>
        <taxon>Glomeromycotina</taxon>
        <taxon>Glomeromycetes</taxon>
        <taxon>Diversisporales</taxon>
        <taxon>Gigasporaceae</taxon>
        <taxon>Cetraspora</taxon>
    </lineage>
</organism>
<keyword evidence="2" id="KW-1185">Reference proteome</keyword>
<dbReference type="EMBL" id="CAJVPW010003977">
    <property type="protein sequence ID" value="CAG8532932.1"/>
    <property type="molecule type" value="Genomic_DNA"/>
</dbReference>
<accession>A0ACA9LL34</accession>
<reference evidence="1" key="1">
    <citation type="submission" date="2021-06" db="EMBL/GenBank/DDBJ databases">
        <authorList>
            <person name="Kallberg Y."/>
            <person name="Tangrot J."/>
            <person name="Rosling A."/>
        </authorList>
    </citation>
    <scope>NUCLEOTIDE SEQUENCE</scope>
    <source>
        <strain evidence="1">28 12/20/2015</strain>
    </source>
</reference>
<gene>
    <name evidence="1" type="ORF">SPELUC_LOCUS4449</name>
</gene>
<name>A0ACA9LL34_9GLOM</name>
<proteinExistence type="predicted"/>
<dbReference type="Proteomes" id="UP000789366">
    <property type="component" value="Unassembled WGS sequence"/>
</dbReference>
<comment type="caution">
    <text evidence="1">The sequence shown here is derived from an EMBL/GenBank/DDBJ whole genome shotgun (WGS) entry which is preliminary data.</text>
</comment>
<evidence type="ECO:0000313" key="2">
    <source>
        <dbReference type="Proteomes" id="UP000789366"/>
    </source>
</evidence>